<dbReference type="AlphaFoldDB" id="A0A484BNK8"/>
<keyword evidence="2" id="KW-1185">Reference proteome</keyword>
<evidence type="ECO:0000313" key="1">
    <source>
        <dbReference type="EMBL" id="TDG49455.1"/>
    </source>
</evidence>
<dbReference type="EMBL" id="LSRL02000023">
    <property type="protein sequence ID" value="TDG49455.1"/>
    <property type="molecule type" value="Genomic_DNA"/>
</dbReference>
<dbReference type="OrthoDB" id="5917245at2759"/>
<dbReference type="InterPro" id="IPR036034">
    <property type="entry name" value="PDZ_sf"/>
</dbReference>
<dbReference type="STRING" id="7232.A0A484BNK8"/>
<comment type="caution">
    <text evidence="1">The sequence shown here is derived from an EMBL/GenBank/DDBJ whole genome shotgun (WGS) entry which is preliminary data.</text>
</comment>
<dbReference type="Gene3D" id="2.30.42.10">
    <property type="match status" value="1"/>
</dbReference>
<protein>
    <submittedName>
        <fullName evidence="1">Uncharacterized protein</fullName>
    </submittedName>
</protein>
<reference evidence="1 2" key="1">
    <citation type="journal article" date="2019" name="J. Hered.">
        <title>An Improved Genome Assembly for Drosophila navojoa, the Basal Species in the mojavensis Cluster.</title>
        <authorList>
            <person name="Vanderlinde T."/>
            <person name="Dupim E.G."/>
            <person name="Nazario-Yepiz N.O."/>
            <person name="Carvalho A.B."/>
        </authorList>
    </citation>
    <scope>NUCLEOTIDE SEQUENCE [LARGE SCALE GENOMIC DNA]</scope>
    <source>
        <strain evidence="1">Navoj_Jal97</strain>
        <tissue evidence="1">Whole organism</tissue>
    </source>
</reference>
<name>A0A484BNK8_DRONA</name>
<gene>
    <name evidence="1" type="ORF">AWZ03_004138</name>
</gene>
<sequence length="69" mass="7505">MLTDDDDFFYEDKMGMTVSTNAVVITKDQSNLIGISIGGGAPMCPCLYIVQVNGTKNNNNTLIFTNKNP</sequence>
<proteinExistence type="predicted"/>
<organism evidence="1 2">
    <name type="scientific">Drosophila navojoa</name>
    <name type="common">Fruit fly</name>
    <dbReference type="NCBI Taxonomy" id="7232"/>
    <lineage>
        <taxon>Eukaryota</taxon>
        <taxon>Metazoa</taxon>
        <taxon>Ecdysozoa</taxon>
        <taxon>Arthropoda</taxon>
        <taxon>Hexapoda</taxon>
        <taxon>Insecta</taxon>
        <taxon>Pterygota</taxon>
        <taxon>Neoptera</taxon>
        <taxon>Endopterygota</taxon>
        <taxon>Diptera</taxon>
        <taxon>Brachycera</taxon>
        <taxon>Muscomorpha</taxon>
        <taxon>Ephydroidea</taxon>
        <taxon>Drosophilidae</taxon>
        <taxon>Drosophila</taxon>
    </lineage>
</organism>
<accession>A0A484BNK8</accession>
<dbReference type="Proteomes" id="UP000295192">
    <property type="component" value="Unassembled WGS sequence"/>
</dbReference>
<evidence type="ECO:0000313" key="2">
    <source>
        <dbReference type="Proteomes" id="UP000295192"/>
    </source>
</evidence>